<evidence type="ECO:0000256" key="1">
    <source>
        <dbReference type="SAM" id="MobiDB-lite"/>
    </source>
</evidence>
<accession>A0A6S6W1H2</accession>
<dbReference type="Proteomes" id="UP000472372">
    <property type="component" value="Chromosome 4"/>
</dbReference>
<name>A0A6S6W1H2_9PLEO</name>
<evidence type="ECO:0000313" key="2">
    <source>
        <dbReference type="EMBL" id="CAE7034123.1"/>
    </source>
</evidence>
<gene>
    <name evidence="2" type="ORF">PTTW11_05351</name>
</gene>
<proteinExistence type="predicted"/>
<reference evidence="2" key="1">
    <citation type="submission" date="2021-02" db="EMBL/GenBank/DDBJ databases">
        <authorList>
            <person name="Syme A R."/>
            <person name="Syme A R."/>
            <person name="Moolhuijzen P."/>
        </authorList>
    </citation>
    <scope>NUCLEOTIDE SEQUENCE</scope>
    <source>
        <strain evidence="2">W1-1</strain>
    </source>
</reference>
<feature type="region of interest" description="Disordered" evidence="1">
    <location>
        <begin position="276"/>
        <end position="297"/>
    </location>
</feature>
<sequence>MLLYQQMALAAQKAHETWHNAENRSQFDVGKWLLRSMSQGLETQQVVSYNALVQNLLDMKDHYASHRYKKINLGAFEGYVKFLERTTAEEAEVPYFQAVLNIENEFEEHVTLNSGEGQNGPVGIISSVVNDYVNQGAPLEELSLFQVTASFERQKINTNTDFLAAETRGGPKALVRCIFTDDHPQADTHWFLEVPYRNSGPICAVFPDRTSEDPKEQERLSRLILLYLKPWRNLADLKSATQSWQEALVEFEAGESPWTKEANLIIKRIQERREMDRRAKDQHTERTRLLKDRDRPYGPQVDLTQDGVALAVDIEELNNQAELEMNAEAIDKTLTKPNLWSTDAENLPKKALYTAPKPIKPFKGTFKRCIAEGLDEKWTQERHELIAKSRIALEENEALLREKKLEPKQPEKSSETGVPRFGMSVAERAFYEFLVIRTSMKLNEKQTYVLFLVVDSWLKQLDGSSDYEGRRVFTTGSGGCGKNYIAAIQQWYE</sequence>
<protein>
    <submittedName>
        <fullName evidence="2">Uncharacterized protein</fullName>
    </submittedName>
</protein>
<dbReference type="AlphaFoldDB" id="A0A6S6W1H2"/>
<feature type="compositionally biased region" description="Basic and acidic residues" evidence="1">
    <location>
        <begin position="276"/>
        <end position="296"/>
    </location>
</feature>
<organism evidence="2 3">
    <name type="scientific">Pyrenophora teres f. teres</name>
    <dbReference type="NCBI Taxonomy" id="97479"/>
    <lineage>
        <taxon>Eukaryota</taxon>
        <taxon>Fungi</taxon>
        <taxon>Dikarya</taxon>
        <taxon>Ascomycota</taxon>
        <taxon>Pezizomycotina</taxon>
        <taxon>Dothideomycetes</taxon>
        <taxon>Pleosporomycetidae</taxon>
        <taxon>Pleosporales</taxon>
        <taxon>Pleosporineae</taxon>
        <taxon>Pleosporaceae</taxon>
        <taxon>Pyrenophora</taxon>
    </lineage>
</organism>
<dbReference type="EMBL" id="HG992980">
    <property type="protein sequence ID" value="CAE7034123.1"/>
    <property type="molecule type" value="Genomic_DNA"/>
</dbReference>
<evidence type="ECO:0000313" key="3">
    <source>
        <dbReference type="Proteomes" id="UP000472372"/>
    </source>
</evidence>